<proteinExistence type="predicted"/>
<feature type="region of interest" description="Disordered" evidence="1">
    <location>
        <begin position="1"/>
        <end position="39"/>
    </location>
</feature>
<dbReference type="Pfam" id="PF25560">
    <property type="entry name" value="DUF7932"/>
    <property type="match status" value="1"/>
</dbReference>
<keyword evidence="4" id="KW-1185">Reference proteome</keyword>
<dbReference type="InterPro" id="IPR057692">
    <property type="entry name" value="DUF7932"/>
</dbReference>
<evidence type="ECO:0000313" key="3">
    <source>
        <dbReference type="EMBL" id="CDW71365.1"/>
    </source>
</evidence>
<feature type="region of interest" description="Disordered" evidence="1">
    <location>
        <begin position="111"/>
        <end position="135"/>
    </location>
</feature>
<dbReference type="Proteomes" id="UP000039865">
    <property type="component" value="Unassembled WGS sequence"/>
</dbReference>
<feature type="domain" description="DUF7932" evidence="2">
    <location>
        <begin position="266"/>
        <end position="382"/>
    </location>
</feature>
<protein>
    <recommendedName>
        <fullName evidence="2">DUF7932 domain-containing protein</fullName>
    </recommendedName>
</protein>
<feature type="compositionally biased region" description="Gly residues" evidence="1">
    <location>
        <begin position="116"/>
        <end position="135"/>
    </location>
</feature>
<organism evidence="3 4">
    <name type="scientific">Stylonychia lemnae</name>
    <name type="common">Ciliate</name>
    <dbReference type="NCBI Taxonomy" id="5949"/>
    <lineage>
        <taxon>Eukaryota</taxon>
        <taxon>Sar</taxon>
        <taxon>Alveolata</taxon>
        <taxon>Ciliophora</taxon>
        <taxon>Intramacronucleata</taxon>
        <taxon>Spirotrichea</taxon>
        <taxon>Stichotrichia</taxon>
        <taxon>Sporadotrichida</taxon>
        <taxon>Oxytrichidae</taxon>
        <taxon>Stylonychinae</taxon>
        <taxon>Stylonychia</taxon>
    </lineage>
</organism>
<evidence type="ECO:0000256" key="1">
    <source>
        <dbReference type="SAM" id="MobiDB-lite"/>
    </source>
</evidence>
<dbReference type="InParanoid" id="A0A077ZPR5"/>
<evidence type="ECO:0000259" key="2">
    <source>
        <dbReference type="Pfam" id="PF25560"/>
    </source>
</evidence>
<gene>
    <name evidence="3" type="primary">Contig16911.g18012</name>
    <name evidence="3" type="ORF">STYLEM_308</name>
</gene>
<dbReference type="OrthoDB" id="17903at2759"/>
<dbReference type="AlphaFoldDB" id="A0A077ZPR5"/>
<sequence>MAEIKLSGVDGQDGEDGYAGSHYGENGTNAGPAQDGGDGGQAYLRIQRVLESQSAILVSGTIHSQPFNQVFELGPNGFLNIDARGGKGGRGGYGGNGHDGRPGHDGMDATRFTNGTNGGSGGNGGNGGNGSSGGHGGKGGFVQIIVAESDMDLLLLLGPIKIKGGPGGELGRNGHGGCGGRGGRGGSSYTYSTTTTSTYRDSNGNTQTQYHTHWHTNPGGIDGPPGNSGHNGNAQLYCGRDGNDGQFEFIVEHGAGPVKYEDKYDLKIVDFGMIFYEEDGIIEPGEKAYISTLTIHNLGLMPTPIHTDFFISLVDNNWLSGIGSLQIPRAIAPMDLITIPFKHEFLINYPLMPQTSPKPREEITTAQVQIFKPSINRFLPPSIVVQPKPLLISYPLSLSQYQCLRTFSPGQEAKILITLKNNSTLEIGGEIRPAQLWLQSGDGEFDTTDILVSYKGEKKPLKDPYVIKIPMIDPMSTIVIQCQITIPQVGYLLKATYNVSSYLTDPRNQAATFPCIHTFPYQIRTGFHYVPFPEQDFVFVINENTKIEEVNYIQEMCLYYGLKANFYDINMNGNLNLFEPLPHLTTTLAQDLDNKTLVIINNQFTVSSTSQDIVYARTLDFLRKSEVLRAIAEHHVHFVIFSPYQHNYNAWTFKYDPECHVFNDENEFLAQEYGFSERPFSDKVGSSCAIHAKKAFISFKSKIDQLNIQADEMRQTVSKRFPNHSYLACTLFREGQPLKRIGQVVIMRTPPMLGQYVTFMDFNDIRSKPMDFAFALLNTVDIDKKAKIAVRVLQNIEKKNPFELAMQESLAFTLSREIYIGCNSKHSRKFNFDDFSCFLSVLKNQKKDADYFNPKAMEELFLRLKKCTSKEARFADKLIFWVAHAKLLRQMNKKLGQLMQLMHNDKQNKLEQEATIKTISADYLIKKKKYKGLNFPKYLLLSNLDLDGTTYRSWLNTKTVISEKELKEFQANEKKHNEQCNILVDYKKQLDDQLKV</sequence>
<dbReference type="EMBL" id="CCKQ01000307">
    <property type="protein sequence ID" value="CDW71365.1"/>
    <property type="molecule type" value="Genomic_DNA"/>
</dbReference>
<name>A0A077ZPR5_STYLE</name>
<accession>A0A077ZPR5</accession>
<evidence type="ECO:0000313" key="4">
    <source>
        <dbReference type="Proteomes" id="UP000039865"/>
    </source>
</evidence>
<reference evidence="3 4" key="1">
    <citation type="submission" date="2014-06" db="EMBL/GenBank/DDBJ databases">
        <authorList>
            <person name="Swart Estienne"/>
        </authorList>
    </citation>
    <scope>NUCLEOTIDE SEQUENCE [LARGE SCALE GENOMIC DNA]</scope>
    <source>
        <strain evidence="3 4">130c</strain>
    </source>
</reference>